<evidence type="ECO:0000256" key="1">
    <source>
        <dbReference type="ARBA" id="ARBA00001954"/>
    </source>
</evidence>
<dbReference type="InterPro" id="IPR003819">
    <property type="entry name" value="TauD/TfdA-like"/>
</dbReference>
<keyword evidence="4" id="KW-0045">Antibiotic biosynthesis</keyword>
<dbReference type="Proteomes" id="UP001240984">
    <property type="component" value="Unassembled WGS sequence"/>
</dbReference>
<protein>
    <submittedName>
        <fullName evidence="6">Alpha-ketoglutarate-dependent taurine dioxygenase</fullName>
    </submittedName>
</protein>
<evidence type="ECO:0000256" key="2">
    <source>
        <dbReference type="ARBA" id="ARBA00023002"/>
    </source>
</evidence>
<keyword evidence="3" id="KW-0408">Iron</keyword>
<evidence type="ECO:0000259" key="5">
    <source>
        <dbReference type="Pfam" id="PF02668"/>
    </source>
</evidence>
<dbReference type="PANTHER" id="PTHR10696">
    <property type="entry name" value="GAMMA-BUTYROBETAINE HYDROXYLASE-RELATED"/>
    <property type="match status" value="1"/>
</dbReference>
<sequence length="251" mass="27300">MITHCSIDPDDLSAVGRLMAVVARDGVVTFDGVPDRPSLLRLGRAMLKVRTHRDSEPDGITVIHDRGKLARRAGNAGLGHERLSLHTESSALPRPPELLMLYCAQAAASGGDCHLADGAVLAQELAQHHPDLLDVLCEPRNVLFGGAAGFLGSPLTVTGARMSIRMRSDSLARYAPPLARRLPEVHRILSRITISVRLQPGTGYLLSNTRWLHGREEYDAGRVMYRLLGDPRAGYEVLAGFPRPLQTVSAR</sequence>
<keyword evidence="2" id="KW-0560">Oxidoreductase</keyword>
<keyword evidence="6" id="KW-0223">Dioxygenase</keyword>
<proteinExistence type="predicted"/>
<gene>
    <name evidence="6" type="ORF">J2S43_001038</name>
</gene>
<evidence type="ECO:0000256" key="3">
    <source>
        <dbReference type="ARBA" id="ARBA00023004"/>
    </source>
</evidence>
<comment type="cofactor">
    <cofactor evidence="1">
        <name>Fe(2+)</name>
        <dbReference type="ChEBI" id="CHEBI:29033"/>
    </cofactor>
</comment>
<name>A0ABT9MMH3_9ACTN</name>
<accession>A0ABT9MMH3</accession>
<keyword evidence="7" id="KW-1185">Reference proteome</keyword>
<dbReference type="InterPro" id="IPR050411">
    <property type="entry name" value="AlphaKG_dependent_hydroxylases"/>
</dbReference>
<dbReference type="SUPFAM" id="SSF51197">
    <property type="entry name" value="Clavaminate synthase-like"/>
    <property type="match status" value="1"/>
</dbReference>
<dbReference type="GO" id="GO:0051213">
    <property type="term" value="F:dioxygenase activity"/>
    <property type="evidence" value="ECO:0007669"/>
    <property type="project" value="UniProtKB-KW"/>
</dbReference>
<dbReference type="Pfam" id="PF02668">
    <property type="entry name" value="TauD"/>
    <property type="match status" value="1"/>
</dbReference>
<reference evidence="6 7" key="1">
    <citation type="submission" date="2023-07" db="EMBL/GenBank/DDBJ databases">
        <title>Sequencing the genomes of 1000 actinobacteria strains.</title>
        <authorList>
            <person name="Klenk H.-P."/>
        </authorList>
    </citation>
    <scope>NUCLEOTIDE SEQUENCE [LARGE SCALE GENOMIC DNA]</scope>
    <source>
        <strain evidence="6 7">DSM 44710</strain>
    </source>
</reference>
<dbReference type="Gene3D" id="3.60.130.10">
    <property type="entry name" value="Clavaminate synthase-like"/>
    <property type="match status" value="1"/>
</dbReference>
<feature type="domain" description="TauD/TfdA-like" evidence="5">
    <location>
        <begin position="14"/>
        <end position="142"/>
    </location>
</feature>
<comment type="caution">
    <text evidence="6">The sequence shown here is derived from an EMBL/GenBank/DDBJ whole genome shotgun (WGS) entry which is preliminary data.</text>
</comment>
<dbReference type="RefSeq" id="WP_306827402.1">
    <property type="nucleotide sequence ID" value="NZ_JAUSRA010000001.1"/>
</dbReference>
<dbReference type="EMBL" id="JAUSRA010000001">
    <property type="protein sequence ID" value="MDP9792526.1"/>
    <property type="molecule type" value="Genomic_DNA"/>
</dbReference>
<evidence type="ECO:0000313" key="7">
    <source>
        <dbReference type="Proteomes" id="UP001240984"/>
    </source>
</evidence>
<dbReference type="PANTHER" id="PTHR10696:SF56">
    <property type="entry name" value="TAUD_TFDA-LIKE DOMAIN-CONTAINING PROTEIN"/>
    <property type="match status" value="1"/>
</dbReference>
<organism evidence="6 7">
    <name type="scientific">Catenuloplanes nepalensis</name>
    <dbReference type="NCBI Taxonomy" id="587533"/>
    <lineage>
        <taxon>Bacteria</taxon>
        <taxon>Bacillati</taxon>
        <taxon>Actinomycetota</taxon>
        <taxon>Actinomycetes</taxon>
        <taxon>Micromonosporales</taxon>
        <taxon>Micromonosporaceae</taxon>
        <taxon>Catenuloplanes</taxon>
    </lineage>
</organism>
<dbReference type="InterPro" id="IPR042098">
    <property type="entry name" value="TauD-like_sf"/>
</dbReference>
<evidence type="ECO:0000313" key="6">
    <source>
        <dbReference type="EMBL" id="MDP9792526.1"/>
    </source>
</evidence>
<evidence type="ECO:0000256" key="4">
    <source>
        <dbReference type="ARBA" id="ARBA00023194"/>
    </source>
</evidence>